<reference evidence="2 3" key="1">
    <citation type="submission" date="2016-10" db="EMBL/GenBank/DDBJ databases">
        <authorList>
            <person name="de Groot N.N."/>
        </authorList>
    </citation>
    <scope>NUCLEOTIDE SEQUENCE [LARGE SCALE GENOMIC DNA]</scope>
    <source>
        <strain evidence="2 3">DSM 29619</strain>
    </source>
</reference>
<dbReference type="CDD" id="cd05154">
    <property type="entry name" value="ACAD10_11_N-like"/>
    <property type="match status" value="1"/>
</dbReference>
<dbReference type="InterPro" id="IPR041726">
    <property type="entry name" value="ACAD10_11_N"/>
</dbReference>
<keyword evidence="3" id="KW-1185">Reference proteome</keyword>
<dbReference type="Gene3D" id="3.90.1200.10">
    <property type="match status" value="1"/>
</dbReference>
<dbReference type="PANTHER" id="PTHR47829:SF1">
    <property type="entry name" value="HAD FAMILY PHOSPHATASE"/>
    <property type="match status" value="1"/>
</dbReference>
<protein>
    <submittedName>
        <fullName evidence="2">Predicted kinase, aminoglycoside phosphotransferase (APT) family</fullName>
    </submittedName>
</protein>
<dbReference type="InterPro" id="IPR002575">
    <property type="entry name" value="Aminoglycoside_PTrfase"/>
</dbReference>
<dbReference type="SUPFAM" id="SSF56112">
    <property type="entry name" value="Protein kinase-like (PK-like)"/>
    <property type="match status" value="1"/>
</dbReference>
<sequence>MSGALGADANAGVEPVGPDHGFDLDRLTAWLQDNVKGFQGPVQLFKFKGGQSNPTFKLVAASGDYVLRRKPLGQLAKGAHAVDREARVLTALHAQGFPVAKVHGLCTDDSIVGSMFFVMDMVEGRIFWDAGFHDVPAPDRAAYFSEMNRVLAQLHSYDPEAIGLGDYGRRGNYFERQIGRWTKSYLADTDAGRDAGMDRLIEWLPSAVPEGDESTVVHGDFRCDNMIFHPSEPRVLAVLDWELSTLGHPLADFAYHAIMYRMPPDIVAGIGDVDPASLSLPSEADYVAEYCANTGRDGIPNYDFYIAFNFFRLAAIFHGIKGRVARGQASSAHAAERAAAYPRLVKLALDAMEACS</sequence>
<dbReference type="Pfam" id="PF01636">
    <property type="entry name" value="APH"/>
    <property type="match status" value="1"/>
</dbReference>
<dbReference type="InterPro" id="IPR052898">
    <property type="entry name" value="ACAD10-like"/>
</dbReference>
<dbReference type="AlphaFoldDB" id="A0A1I1Q0V9"/>
<dbReference type="GO" id="GO:0016301">
    <property type="term" value="F:kinase activity"/>
    <property type="evidence" value="ECO:0007669"/>
    <property type="project" value="UniProtKB-KW"/>
</dbReference>
<dbReference type="STRING" id="517719.SAMN05421762_3433"/>
<dbReference type="PANTHER" id="PTHR47829">
    <property type="entry name" value="HYDROLASE, PUTATIVE (AFU_ORTHOLOGUE AFUA_1G12880)-RELATED"/>
    <property type="match status" value="1"/>
</dbReference>
<dbReference type="OrthoDB" id="3806873at2"/>
<dbReference type="EMBL" id="FOLX01000002">
    <property type="protein sequence ID" value="SFD15689.1"/>
    <property type="molecule type" value="Genomic_DNA"/>
</dbReference>
<organism evidence="2 3">
    <name type="scientific">Pseudooceanicola nitratireducens</name>
    <dbReference type="NCBI Taxonomy" id="517719"/>
    <lineage>
        <taxon>Bacteria</taxon>
        <taxon>Pseudomonadati</taxon>
        <taxon>Pseudomonadota</taxon>
        <taxon>Alphaproteobacteria</taxon>
        <taxon>Rhodobacterales</taxon>
        <taxon>Paracoccaceae</taxon>
        <taxon>Pseudooceanicola</taxon>
    </lineage>
</organism>
<dbReference type="RefSeq" id="WP_093454509.1">
    <property type="nucleotide sequence ID" value="NZ_FNZG01000005.1"/>
</dbReference>
<dbReference type="Proteomes" id="UP000231644">
    <property type="component" value="Unassembled WGS sequence"/>
</dbReference>
<evidence type="ECO:0000259" key="1">
    <source>
        <dbReference type="Pfam" id="PF01636"/>
    </source>
</evidence>
<gene>
    <name evidence="2" type="ORF">SAMN05421762_3433</name>
</gene>
<keyword evidence="2" id="KW-0418">Kinase</keyword>
<evidence type="ECO:0000313" key="3">
    <source>
        <dbReference type="Proteomes" id="UP000231644"/>
    </source>
</evidence>
<name>A0A1I1Q0V9_9RHOB</name>
<proteinExistence type="predicted"/>
<feature type="domain" description="Aminoglycoside phosphotransferase" evidence="1">
    <location>
        <begin position="47"/>
        <end position="265"/>
    </location>
</feature>
<dbReference type="Gene3D" id="3.30.200.20">
    <property type="entry name" value="Phosphorylase Kinase, domain 1"/>
    <property type="match status" value="1"/>
</dbReference>
<keyword evidence="2" id="KW-0808">Transferase</keyword>
<evidence type="ECO:0000313" key="2">
    <source>
        <dbReference type="EMBL" id="SFD15689.1"/>
    </source>
</evidence>
<dbReference type="InterPro" id="IPR011009">
    <property type="entry name" value="Kinase-like_dom_sf"/>
</dbReference>
<accession>A0A1I1Q0V9</accession>